<organism evidence="1 2">
    <name type="scientific">Eleutherodactylus coqui</name>
    <name type="common">Puerto Rican coqui</name>
    <dbReference type="NCBI Taxonomy" id="57060"/>
    <lineage>
        <taxon>Eukaryota</taxon>
        <taxon>Metazoa</taxon>
        <taxon>Chordata</taxon>
        <taxon>Craniata</taxon>
        <taxon>Vertebrata</taxon>
        <taxon>Euteleostomi</taxon>
        <taxon>Amphibia</taxon>
        <taxon>Batrachia</taxon>
        <taxon>Anura</taxon>
        <taxon>Neobatrachia</taxon>
        <taxon>Hyloidea</taxon>
        <taxon>Eleutherodactylidae</taxon>
        <taxon>Eleutherodactylinae</taxon>
        <taxon>Eleutherodactylus</taxon>
        <taxon>Eleutherodactylus</taxon>
    </lineage>
</organism>
<protein>
    <submittedName>
        <fullName evidence="1">Uncharacterized protein</fullName>
    </submittedName>
</protein>
<dbReference type="Proteomes" id="UP000770717">
    <property type="component" value="Unassembled WGS sequence"/>
</dbReference>
<keyword evidence="2" id="KW-1185">Reference proteome</keyword>
<reference evidence="1" key="1">
    <citation type="thesis" date="2020" institute="ProQuest LLC" country="789 East Eisenhower Parkway, Ann Arbor, MI, USA">
        <title>Comparative Genomics and Chromosome Evolution.</title>
        <authorList>
            <person name="Mudd A.B."/>
        </authorList>
    </citation>
    <scope>NUCLEOTIDE SEQUENCE</scope>
    <source>
        <strain evidence="1">HN-11 Male</strain>
        <tissue evidence="1">Kidney and liver</tissue>
    </source>
</reference>
<dbReference type="AlphaFoldDB" id="A0A8J6K8I0"/>
<evidence type="ECO:0000313" key="2">
    <source>
        <dbReference type="Proteomes" id="UP000770717"/>
    </source>
</evidence>
<proteinExistence type="predicted"/>
<dbReference type="OrthoDB" id="10571317at2759"/>
<comment type="caution">
    <text evidence="1">The sequence shown here is derived from an EMBL/GenBank/DDBJ whole genome shotgun (WGS) entry which is preliminary data.</text>
</comment>
<accession>A0A8J6K8I0</accession>
<gene>
    <name evidence="1" type="ORF">GDO78_008012</name>
</gene>
<dbReference type="EMBL" id="WNTK01000004">
    <property type="protein sequence ID" value="KAG9484653.1"/>
    <property type="molecule type" value="Genomic_DNA"/>
</dbReference>
<evidence type="ECO:0000313" key="1">
    <source>
        <dbReference type="EMBL" id="KAG9484653.1"/>
    </source>
</evidence>
<name>A0A8J6K8I0_ELECQ</name>
<sequence>MTFLPQDDYLQECLDALQQEFVIFNREKLKKTPEMGARLGQESIDEAEAPAEADAENEAENSTLSMCVSVCSSTGSIN</sequence>